<sequence length="228" mass="24715">MWHHNAGLSNQAIPRLLSGVPALERSNPADPRLPTAYVALGDLASADRSFDAADGFYKKALQAARTYHPANATLNRNARVHGGNFLRAQGRNVEAIPLLTEAVAISEGDASMPRILYAIDLDNLSVAYGSLPDDARAQQLSQRALDVLDGIEQTHAVKATRGVVLYNAAYRLAEKGQDAQAETYYRQSLAAVSAYGEKWRARVVRDAYATLLRKMGREAEAAALDAKP</sequence>
<name>A0AAW8DQV4_9BURK</name>
<dbReference type="InterPro" id="IPR011990">
    <property type="entry name" value="TPR-like_helical_dom_sf"/>
</dbReference>
<comment type="caution">
    <text evidence="1">The sequence shown here is derived from an EMBL/GenBank/DDBJ whole genome shotgun (WGS) entry which is preliminary data.</text>
</comment>
<organism evidence="1 2">
    <name type="scientific">Variovorax boronicumulans</name>
    <dbReference type="NCBI Taxonomy" id="436515"/>
    <lineage>
        <taxon>Bacteria</taxon>
        <taxon>Pseudomonadati</taxon>
        <taxon>Pseudomonadota</taxon>
        <taxon>Betaproteobacteria</taxon>
        <taxon>Burkholderiales</taxon>
        <taxon>Comamonadaceae</taxon>
        <taxon>Variovorax</taxon>
    </lineage>
</organism>
<dbReference type="EMBL" id="JAUSRR010000001">
    <property type="protein sequence ID" value="MDP9921632.1"/>
    <property type="molecule type" value="Genomic_DNA"/>
</dbReference>
<dbReference type="Proteomes" id="UP001244295">
    <property type="component" value="Unassembled WGS sequence"/>
</dbReference>
<accession>A0AAW8DQV4</accession>
<gene>
    <name evidence="1" type="ORF">J2W25_000637</name>
</gene>
<protein>
    <submittedName>
        <fullName evidence="1">Tetratricopeptide (TPR) repeat protein</fullName>
    </submittedName>
</protein>
<proteinExistence type="predicted"/>
<dbReference type="RefSeq" id="WP_307635706.1">
    <property type="nucleotide sequence ID" value="NZ_JAUSRR010000001.1"/>
</dbReference>
<reference evidence="1" key="1">
    <citation type="submission" date="2023-07" db="EMBL/GenBank/DDBJ databases">
        <title>Sorghum-associated microbial communities from plants grown in Nebraska, USA.</title>
        <authorList>
            <person name="Schachtman D."/>
        </authorList>
    </citation>
    <scope>NUCLEOTIDE SEQUENCE</scope>
    <source>
        <strain evidence="1">DS2795</strain>
    </source>
</reference>
<evidence type="ECO:0000313" key="1">
    <source>
        <dbReference type="EMBL" id="MDP9921632.1"/>
    </source>
</evidence>
<dbReference type="Gene3D" id="1.25.40.10">
    <property type="entry name" value="Tetratricopeptide repeat domain"/>
    <property type="match status" value="1"/>
</dbReference>
<evidence type="ECO:0000313" key="2">
    <source>
        <dbReference type="Proteomes" id="UP001244295"/>
    </source>
</evidence>
<dbReference type="SUPFAM" id="SSF48452">
    <property type="entry name" value="TPR-like"/>
    <property type="match status" value="2"/>
</dbReference>
<dbReference type="AlphaFoldDB" id="A0AAW8DQV4"/>